<evidence type="ECO:0000256" key="1">
    <source>
        <dbReference type="ARBA" id="ARBA00022630"/>
    </source>
</evidence>
<dbReference type="InterPro" id="IPR038299">
    <property type="entry name" value="DAO_C_sf"/>
</dbReference>
<keyword evidence="1" id="KW-0285">Flavoprotein</keyword>
<organism evidence="5 6">
    <name type="scientific">Streptomyces nigrescens</name>
    <dbReference type="NCBI Taxonomy" id="1920"/>
    <lineage>
        <taxon>Bacteria</taxon>
        <taxon>Bacillati</taxon>
        <taxon>Actinomycetota</taxon>
        <taxon>Actinomycetes</taxon>
        <taxon>Kitasatosporales</taxon>
        <taxon>Streptomycetaceae</taxon>
        <taxon>Streptomyces</taxon>
    </lineage>
</organism>
<evidence type="ECO:0000256" key="2">
    <source>
        <dbReference type="ARBA" id="ARBA00022827"/>
    </source>
</evidence>
<accession>A0A640TAP9</accession>
<dbReference type="GO" id="GO:0046168">
    <property type="term" value="P:glycerol-3-phosphate catabolic process"/>
    <property type="evidence" value="ECO:0007669"/>
    <property type="project" value="TreeGrafter"/>
</dbReference>
<dbReference type="Pfam" id="PF16901">
    <property type="entry name" value="DAO_C"/>
    <property type="match status" value="1"/>
</dbReference>
<dbReference type="RefSeq" id="WP_381845831.1">
    <property type="nucleotide sequence ID" value="NZ_JBHSKQ010000019.1"/>
</dbReference>
<protein>
    <recommendedName>
        <fullName evidence="4">Alpha-glycerophosphate oxidase C-terminal domain-containing protein</fullName>
    </recommendedName>
</protein>
<dbReference type="EMBL" id="BLIP01000001">
    <property type="protein sequence ID" value="GFE19561.1"/>
    <property type="molecule type" value="Genomic_DNA"/>
</dbReference>
<feature type="domain" description="Alpha-glycerophosphate oxidase C-terminal" evidence="4">
    <location>
        <begin position="2"/>
        <end position="69"/>
    </location>
</feature>
<comment type="caution">
    <text evidence="5">The sequence shown here is derived from an EMBL/GenBank/DDBJ whole genome shotgun (WGS) entry which is preliminary data.</text>
</comment>
<dbReference type="Proteomes" id="UP000429552">
    <property type="component" value="Unassembled WGS sequence"/>
</dbReference>
<evidence type="ECO:0000256" key="3">
    <source>
        <dbReference type="ARBA" id="ARBA00023002"/>
    </source>
</evidence>
<reference evidence="5 6" key="1">
    <citation type="submission" date="2019-12" db="EMBL/GenBank/DDBJ databases">
        <title>Whole genome shotgun sequence of Streptomyces libani subsp. libani NBRC 13452.</title>
        <authorList>
            <person name="Ichikawa N."/>
            <person name="Kimura A."/>
            <person name="Kitahashi Y."/>
            <person name="Komaki H."/>
            <person name="Tamura T."/>
        </authorList>
    </citation>
    <scope>NUCLEOTIDE SEQUENCE [LARGE SCALE GENOMIC DNA]</scope>
    <source>
        <strain evidence="5 6">NBRC 13452</strain>
    </source>
</reference>
<keyword evidence="2" id="KW-0274">FAD</keyword>
<dbReference type="PANTHER" id="PTHR11985">
    <property type="entry name" value="GLYCEROL-3-PHOSPHATE DEHYDROGENASE"/>
    <property type="match status" value="1"/>
</dbReference>
<name>A0A640TAP9_STRNI</name>
<keyword evidence="3" id="KW-0560">Oxidoreductase</keyword>
<evidence type="ECO:0000313" key="5">
    <source>
        <dbReference type="EMBL" id="GFE19561.1"/>
    </source>
</evidence>
<evidence type="ECO:0000259" key="4">
    <source>
        <dbReference type="Pfam" id="PF16901"/>
    </source>
</evidence>
<dbReference type="GO" id="GO:0004368">
    <property type="term" value="F:glycerol-3-phosphate dehydrogenase (quinone) activity"/>
    <property type="evidence" value="ECO:0007669"/>
    <property type="project" value="InterPro"/>
</dbReference>
<gene>
    <name evidence="5" type="ORF">Sliba_00140</name>
</gene>
<evidence type="ECO:0000313" key="6">
    <source>
        <dbReference type="Proteomes" id="UP000429552"/>
    </source>
</evidence>
<dbReference type="PANTHER" id="PTHR11985:SF31">
    <property type="entry name" value="GLYCEROL-3-PHOSPHATE DEHYDROGENASE 2"/>
    <property type="match status" value="1"/>
</dbReference>
<dbReference type="Gene3D" id="1.10.8.870">
    <property type="entry name" value="Alpha-glycerophosphate oxidase, cap domain"/>
    <property type="match status" value="1"/>
</dbReference>
<dbReference type="AlphaFoldDB" id="A0A640TAP9"/>
<proteinExistence type="predicted"/>
<sequence length="89" mass="9946">MDPLTARHLATHYGSLSFDIARLDSEDPALGERIHPDGPEIRAQVVYAPDHEWAETVDDVLRRRTTLTVRGLGTDEVRAGARDLLVQKD</sequence>
<dbReference type="InterPro" id="IPR031656">
    <property type="entry name" value="DAO_C"/>
</dbReference>
<dbReference type="InterPro" id="IPR000447">
    <property type="entry name" value="G3P_DH_FAD-dep"/>
</dbReference>